<sequence length="722" mass="86600">MKMDQKDKESNRSFLNSYEEAHFFNDFCCIDYLIFKGLSYGKKEKNQENHNYLLSFKKLNSLENKTCIKKCTNSSYKNEIELNINPREVQERFNRCLYFREYYTLYKEAQNLYEDRTICESNLKSMKNLKNTCSSLYKCLILRNQYIKFSLQRHIDNPRHEKVWNIYPKDNEKFEIEKCVIPGKDNQIKYRYESSGIFQTYSSQNDMDIGNPVLTVPTICEFYENLKEIYIVINDESIKKFASERLKNLEDEWEKYIISHEKDEIIRIKQIPHRDFYNIRKVDTHIHHDATATQKHLLEFIKRKLENSPNDIVLYQDGKYHTLKDVFDSLNLTAYDLTIDILDMHAYKDTFQHFEVFNSKFNPFGRPIFKTIFLSTDNYMKGKYFAELTRELINKLEADKYKMAEYRLTIFGISLDEWDKLAEWVIDNNLFSPNVRWIIQVPRIYNVFKKIGTLNNMEEHIKNFFQPLFEITLDPSKNPKLHIFLQRVVGFDSVDDESKPEIELDSEFLTPSWDYLENPPYFYWHYYIYMNTAILNHWRRERGFNTFLFRPHSGEAGDINHLACSFLTSYSINHGILLEKNYAIQYLYYLAQIGISMSPISNNLLFLRFHENPFPLFFKRGLNVTLSTDDPVQFHFTEDPLLEEYAIATQIWNLSAVDMCELARTSVLQSGFEYKLKIKWFGDEFQDEKKTNIPKIRLDFRKKTFFYELFMLIQYITFDSEN</sequence>
<dbReference type="HOGENOM" id="CLU_003782_4_2_1"/>
<dbReference type="InterPro" id="IPR032466">
    <property type="entry name" value="Metal_Hydrolase"/>
</dbReference>
<keyword evidence="8" id="KW-0546">Nucleotide metabolism</keyword>
<accession>M7PMF0</accession>
<dbReference type="GO" id="GO:0032264">
    <property type="term" value="P:IMP salvage"/>
    <property type="evidence" value="ECO:0007669"/>
    <property type="project" value="InterPro"/>
</dbReference>
<dbReference type="STRING" id="1069680.M7PMF0"/>
<dbReference type="SUPFAM" id="SSF51556">
    <property type="entry name" value="Metallo-dependent hydrolases"/>
    <property type="match status" value="1"/>
</dbReference>
<dbReference type="eggNOG" id="KOG1096">
    <property type="taxonomic scope" value="Eukaryota"/>
</dbReference>
<name>M7PMF0_PNEMU</name>
<protein>
    <recommendedName>
        <fullName evidence="9">AMP deaminase</fullName>
        <ecNumber evidence="4">3.5.4.6</ecNumber>
    </recommendedName>
    <alternativeName>
        <fullName evidence="10">Myoadenylate deaminase</fullName>
    </alternativeName>
</protein>
<proteinExistence type="inferred from homology"/>
<dbReference type="PANTHER" id="PTHR11359">
    <property type="entry name" value="AMP DEAMINASE"/>
    <property type="match status" value="1"/>
</dbReference>
<evidence type="ECO:0000256" key="3">
    <source>
        <dbReference type="ARBA" id="ARBA00006676"/>
    </source>
</evidence>
<dbReference type="NCBIfam" id="TIGR01429">
    <property type="entry name" value="AMP_deaminase"/>
    <property type="match status" value="1"/>
</dbReference>
<dbReference type="EC" id="3.5.4.6" evidence="4"/>
<comment type="caution">
    <text evidence="11">The sequence shown here is derived from an EMBL/GenBank/DDBJ whole genome shotgun (WGS) entry which is preliminary data.</text>
</comment>
<keyword evidence="6" id="KW-0378">Hydrolase</keyword>
<dbReference type="VEuPathDB" id="FungiDB:PNEG_00087"/>
<evidence type="ECO:0000256" key="9">
    <source>
        <dbReference type="ARBA" id="ARBA00072037"/>
    </source>
</evidence>
<dbReference type="Gene3D" id="3.20.20.140">
    <property type="entry name" value="Metal-dependent hydrolases"/>
    <property type="match status" value="1"/>
</dbReference>
<evidence type="ECO:0000256" key="1">
    <source>
        <dbReference type="ARBA" id="ARBA00001947"/>
    </source>
</evidence>
<dbReference type="RefSeq" id="XP_007871944.1">
    <property type="nucleotide sequence ID" value="XM_007873753.1"/>
</dbReference>
<dbReference type="PANTHER" id="PTHR11359:SF0">
    <property type="entry name" value="AMP DEAMINASE"/>
    <property type="match status" value="1"/>
</dbReference>
<dbReference type="Pfam" id="PF19326">
    <property type="entry name" value="AMP_deaminase"/>
    <property type="match status" value="1"/>
</dbReference>
<dbReference type="InterPro" id="IPR006329">
    <property type="entry name" value="AMPD"/>
</dbReference>
<reference evidence="12" key="1">
    <citation type="journal article" date="2016" name="Nat. Commun.">
        <title>Genome analysis of three Pneumocystis species reveals adaptation mechanisms to life exclusively in mammalian hosts.</title>
        <authorList>
            <person name="Ma L."/>
            <person name="Chen Z."/>
            <person name="Huang D.W."/>
            <person name="Kutty G."/>
            <person name="Ishihara M."/>
            <person name="Wang H."/>
            <person name="Abouelleil A."/>
            <person name="Bishop L."/>
            <person name="Davey E."/>
            <person name="Deng R."/>
            <person name="Deng X."/>
            <person name="Fan L."/>
            <person name="Fantoni G."/>
            <person name="Fitzgerald M."/>
            <person name="Gogineni E."/>
            <person name="Goldberg J.M."/>
            <person name="Handley G."/>
            <person name="Hu X."/>
            <person name="Huber C."/>
            <person name="Jiao X."/>
            <person name="Jones K."/>
            <person name="Levin J.Z."/>
            <person name="Liu Y."/>
            <person name="Macdonald P."/>
            <person name="Melnikov A."/>
            <person name="Raley C."/>
            <person name="Sassi M."/>
            <person name="Sherman B.T."/>
            <person name="Song X."/>
            <person name="Sykes S."/>
            <person name="Tran B."/>
            <person name="Walsh L."/>
            <person name="Xia Y."/>
            <person name="Yang J."/>
            <person name="Young S."/>
            <person name="Zeng Q."/>
            <person name="Zheng X."/>
            <person name="Stephens R."/>
            <person name="Nusbaum C."/>
            <person name="Birren B.W."/>
            <person name="Azadi P."/>
            <person name="Lempicki R.A."/>
            <person name="Cuomo C.A."/>
            <person name="Kovacs J.A."/>
        </authorList>
    </citation>
    <scope>NUCLEOTIDE SEQUENCE [LARGE SCALE GENOMIC DNA]</scope>
    <source>
        <strain evidence="12">B123</strain>
    </source>
</reference>
<evidence type="ECO:0000256" key="2">
    <source>
        <dbReference type="ARBA" id="ARBA00004955"/>
    </source>
</evidence>
<evidence type="ECO:0000313" key="11">
    <source>
        <dbReference type="EMBL" id="EMR11649.1"/>
    </source>
</evidence>
<dbReference type="FunFam" id="4.10.800.20:FF:000001">
    <property type="entry name" value="AMP deaminase"/>
    <property type="match status" value="1"/>
</dbReference>
<keyword evidence="7" id="KW-0862">Zinc</keyword>
<evidence type="ECO:0000313" key="12">
    <source>
        <dbReference type="Proteomes" id="UP000011958"/>
    </source>
</evidence>
<evidence type="ECO:0000256" key="5">
    <source>
        <dbReference type="ARBA" id="ARBA00022723"/>
    </source>
</evidence>
<evidence type="ECO:0000256" key="10">
    <source>
        <dbReference type="ARBA" id="ARBA00078830"/>
    </source>
</evidence>
<dbReference type="GO" id="GO:0003876">
    <property type="term" value="F:AMP deaminase activity"/>
    <property type="evidence" value="ECO:0007669"/>
    <property type="project" value="UniProtKB-EC"/>
</dbReference>
<dbReference type="AlphaFoldDB" id="M7PMF0"/>
<dbReference type="GeneID" id="19893785"/>
<comment type="cofactor">
    <cofactor evidence="1">
        <name>Zn(2+)</name>
        <dbReference type="ChEBI" id="CHEBI:29105"/>
    </cofactor>
</comment>
<dbReference type="GO" id="GO:0005829">
    <property type="term" value="C:cytosol"/>
    <property type="evidence" value="ECO:0007669"/>
    <property type="project" value="TreeGrafter"/>
</dbReference>
<dbReference type="EMBL" id="AFWA02000005">
    <property type="protein sequence ID" value="EMR11649.1"/>
    <property type="molecule type" value="Genomic_DNA"/>
</dbReference>
<evidence type="ECO:0000256" key="7">
    <source>
        <dbReference type="ARBA" id="ARBA00022833"/>
    </source>
</evidence>
<comment type="pathway">
    <text evidence="2">Purine metabolism; IMP biosynthesis via salvage pathway; IMP from AMP: step 1/1.</text>
</comment>
<keyword evidence="5" id="KW-0479">Metal-binding</keyword>
<comment type="similarity">
    <text evidence="3">Belongs to the metallo-dependent hydrolases superfamily. Adenosine and AMP deaminases family.</text>
</comment>
<dbReference type="GO" id="GO:0046033">
    <property type="term" value="P:AMP metabolic process"/>
    <property type="evidence" value="ECO:0007669"/>
    <property type="project" value="TreeGrafter"/>
</dbReference>
<dbReference type="Proteomes" id="UP000011958">
    <property type="component" value="Unassembled WGS sequence"/>
</dbReference>
<dbReference type="Gene3D" id="4.10.800.20">
    <property type="match status" value="1"/>
</dbReference>
<dbReference type="GO" id="GO:0046872">
    <property type="term" value="F:metal ion binding"/>
    <property type="evidence" value="ECO:0007669"/>
    <property type="project" value="UniProtKB-KW"/>
</dbReference>
<keyword evidence="12" id="KW-1185">Reference proteome</keyword>
<evidence type="ECO:0000256" key="6">
    <source>
        <dbReference type="ARBA" id="ARBA00022801"/>
    </source>
</evidence>
<evidence type="ECO:0000256" key="8">
    <source>
        <dbReference type="ARBA" id="ARBA00023080"/>
    </source>
</evidence>
<dbReference type="OrthoDB" id="1723809at2759"/>
<evidence type="ECO:0000256" key="4">
    <source>
        <dbReference type="ARBA" id="ARBA00012775"/>
    </source>
</evidence>
<gene>
    <name evidence="11" type="ORF">PNEG_00087</name>
</gene>
<dbReference type="OMA" id="SHHEMQE"/>
<organism evidence="11 12">
    <name type="scientific">Pneumocystis murina (strain B123)</name>
    <name type="common">Mouse pneumocystis pneumonia agent</name>
    <name type="synonym">Pneumocystis carinii f. sp. muris</name>
    <dbReference type="NCBI Taxonomy" id="1069680"/>
    <lineage>
        <taxon>Eukaryota</taxon>
        <taxon>Fungi</taxon>
        <taxon>Dikarya</taxon>
        <taxon>Ascomycota</taxon>
        <taxon>Taphrinomycotina</taxon>
        <taxon>Pneumocystomycetes</taxon>
        <taxon>Pneumocystaceae</taxon>
        <taxon>Pneumocystis</taxon>
    </lineage>
</organism>